<dbReference type="SUPFAM" id="SSF101898">
    <property type="entry name" value="NHL repeat"/>
    <property type="match status" value="2"/>
</dbReference>
<dbReference type="InterPro" id="IPR010620">
    <property type="entry name" value="SBBP_repeat"/>
</dbReference>
<gene>
    <name evidence="2" type="ORF">MTX78_13735</name>
</gene>
<dbReference type="PANTHER" id="PTHR35580">
    <property type="entry name" value="CELL SURFACE GLYCOPROTEIN (S-LAYER PROTEIN)-LIKE PROTEIN"/>
    <property type="match status" value="1"/>
</dbReference>
<dbReference type="EMBL" id="CP094669">
    <property type="protein sequence ID" value="UOG73184.1"/>
    <property type="molecule type" value="Genomic_DNA"/>
</dbReference>
<proteinExistence type="predicted"/>
<dbReference type="InterPro" id="IPR026444">
    <property type="entry name" value="Secre_tail"/>
</dbReference>
<feature type="chain" id="PRO_5047272326" evidence="1">
    <location>
        <begin position="27"/>
        <end position="1080"/>
    </location>
</feature>
<dbReference type="Pfam" id="PF06739">
    <property type="entry name" value="SBBP"/>
    <property type="match status" value="1"/>
</dbReference>
<dbReference type="PANTHER" id="PTHR35580:SF1">
    <property type="entry name" value="PHYTASE-LIKE DOMAIN-CONTAINING PROTEIN"/>
    <property type="match status" value="1"/>
</dbReference>
<sequence length="1080" mass="113638">MRRAYTRLLLLAAGLLVQVSAVRAQAVPTHQAQQPMPALPQEPSPFKELAVRRASAGNTPAGLIQRHPVARPGAMQATRAEEARDQARTTETVREAWVARYHAPGSDNNTFKDMAVDAAGNVYVTGNSGAYADYVTVKYSPSGQQLWTVRYNATVGMSTPNSNNQATAIALDAAGNVYVTGTSIIYGPGDLGGRNYDYATVKYSPSGQQLWVARYSGLGDGRGALDAPAGLAVDAAGNVVVAGTSTFSPPNEPRTFFRNYATVKYDGATGQQLWSTLDSVAGRNSDSATDLALDAAGDVYVTGTSGASGVRYFTCRYASATGTQVWASFYGGPVNNSTATHIAVDAGSNVYVTGISSGSNNPDYATVKYAPSGQQLWVATYNGPSNNSDLPTGLAVDAAGSVYVTGYSGTSVSQVYNAATLKYSASGQQLWEARYNKAGSTYDQANDLALDGAGNVYVTGYSFSNGQSDYASLKYNGATGQQLWEASYNGPSGNNDYASRIALDAVGNVYVAGSSYNTSQQSNSDYAIVKYEPSNLPPLWEARFTGTGTSDEVASDVVTDAAGNVYVTGYAYNGRNYDYATVKYSAAGQQLWKATYNGPANGDEIPTALAVDAAGNVVVTGYSLGNGSRYDYITVKYSPSGQELWSARYSGLGQGNKYAFALAVDAAGNVFVTGEAAGIDASPRGSIEYLTLKYSASGQQVWAQRYSGYPYSTSGATAITVDAAGNAYVTGYSFYQSSLDYATVKYSASGQQLWVARYDGLSPSSSRKEDIATALAVDAAGNVYVTGSSESESDASKYDYATLKYSPSGEQLWVARYNGPGNSYDLSTDLALDAAGNAYVSGTSYTGSGWDYMTLKYSASGQQLWEARYDGPDSSYDEAAALALDAAGNAYVTGLSYNSDGTSDYATVKYAAASGRQLWQARYNGSGNSYDEPAAIAVDASNHVYVTGFSLGGSTGYDFATLKYGSVGLSTRPMALAATPPTSAPLVVATARKRAQDLSVYPNPTVGAASVSFRPVQDGAAQVLVYNQLGRQVTSLYEGVVHKGQRYTLALDGQHLAPGLYTCSLLVNGQRETVRLVVAH</sequence>
<name>A0ABY4CW21_9BACT</name>
<accession>A0ABY4CW21</accession>
<evidence type="ECO:0000313" key="2">
    <source>
        <dbReference type="EMBL" id="UOG73184.1"/>
    </source>
</evidence>
<dbReference type="Gene3D" id="2.120.10.30">
    <property type="entry name" value="TolB, C-terminal domain"/>
    <property type="match status" value="4"/>
</dbReference>
<organism evidence="2 3">
    <name type="scientific">Hymenobacter tibetensis</name>
    <dbReference type="NCBI Taxonomy" id="497967"/>
    <lineage>
        <taxon>Bacteria</taxon>
        <taxon>Pseudomonadati</taxon>
        <taxon>Bacteroidota</taxon>
        <taxon>Cytophagia</taxon>
        <taxon>Cytophagales</taxon>
        <taxon>Hymenobacteraceae</taxon>
        <taxon>Hymenobacter</taxon>
    </lineage>
</organism>
<dbReference type="Gene3D" id="2.40.10.500">
    <property type="match status" value="1"/>
</dbReference>
<evidence type="ECO:0000256" key="1">
    <source>
        <dbReference type="SAM" id="SignalP"/>
    </source>
</evidence>
<reference evidence="2 3" key="1">
    <citation type="submission" date="2022-03" db="EMBL/GenBank/DDBJ databases">
        <title>Hymenobactersp. isolated from the air.</title>
        <authorList>
            <person name="Won M."/>
            <person name="Kwon S.-W."/>
        </authorList>
    </citation>
    <scope>NUCLEOTIDE SEQUENCE [LARGE SCALE GENOMIC DNA]</scope>
    <source>
        <strain evidence="2 3">KACC 21982</strain>
    </source>
</reference>
<dbReference type="NCBIfam" id="TIGR04183">
    <property type="entry name" value="Por_Secre_tail"/>
    <property type="match status" value="1"/>
</dbReference>
<dbReference type="RefSeq" id="WP_243795174.1">
    <property type="nucleotide sequence ID" value="NZ_CP094669.1"/>
</dbReference>
<dbReference type="Proteomes" id="UP000831113">
    <property type="component" value="Chromosome"/>
</dbReference>
<dbReference type="NCBIfam" id="TIGR02608">
    <property type="entry name" value="delta_60_rpt"/>
    <property type="match status" value="3"/>
</dbReference>
<dbReference type="InterPro" id="IPR011042">
    <property type="entry name" value="6-blade_b-propeller_TolB-like"/>
</dbReference>
<feature type="signal peptide" evidence="1">
    <location>
        <begin position="1"/>
        <end position="26"/>
    </location>
</feature>
<keyword evidence="1" id="KW-0732">Signal</keyword>
<dbReference type="SUPFAM" id="SSF63829">
    <property type="entry name" value="Calcium-dependent phosphotriesterase"/>
    <property type="match status" value="1"/>
</dbReference>
<evidence type="ECO:0000313" key="3">
    <source>
        <dbReference type="Proteomes" id="UP000831113"/>
    </source>
</evidence>
<dbReference type="InterPro" id="IPR013431">
    <property type="entry name" value="Delta_60_rpt"/>
</dbReference>
<dbReference type="PROSITE" id="PS50231">
    <property type="entry name" value="RICIN_B_LECTIN"/>
    <property type="match status" value="1"/>
</dbReference>
<dbReference type="CDD" id="cd05819">
    <property type="entry name" value="NHL"/>
    <property type="match status" value="1"/>
</dbReference>
<protein>
    <submittedName>
        <fullName evidence="2">T9SS type A sorting domain-containing protein</fullName>
    </submittedName>
</protein>
<keyword evidence="3" id="KW-1185">Reference proteome</keyword>
<dbReference type="InterPro" id="IPR052918">
    <property type="entry name" value="Motility_Chemotaxis_Reg"/>
</dbReference>